<organism evidence="4 5">
    <name type="scientific">Sedimenticola thiotaurini</name>
    <dbReference type="NCBI Taxonomy" id="1543721"/>
    <lineage>
        <taxon>Bacteria</taxon>
        <taxon>Pseudomonadati</taxon>
        <taxon>Pseudomonadota</taxon>
        <taxon>Gammaproteobacteria</taxon>
        <taxon>Chromatiales</taxon>
        <taxon>Sedimenticolaceae</taxon>
        <taxon>Sedimenticola</taxon>
    </lineage>
</organism>
<dbReference type="Proteomes" id="UP000034410">
    <property type="component" value="Chromosome"/>
</dbReference>
<dbReference type="Pfam" id="PF05036">
    <property type="entry name" value="SPOR"/>
    <property type="match status" value="1"/>
</dbReference>
<keyword evidence="2" id="KW-0812">Transmembrane</keyword>
<feature type="region of interest" description="Disordered" evidence="1">
    <location>
        <begin position="101"/>
        <end position="124"/>
    </location>
</feature>
<feature type="region of interest" description="Disordered" evidence="1">
    <location>
        <begin position="49"/>
        <end position="81"/>
    </location>
</feature>
<dbReference type="GO" id="GO:0042834">
    <property type="term" value="F:peptidoglycan binding"/>
    <property type="evidence" value="ECO:0007669"/>
    <property type="project" value="InterPro"/>
</dbReference>
<feature type="region of interest" description="Disordered" evidence="1">
    <location>
        <begin position="1"/>
        <end position="21"/>
    </location>
</feature>
<accession>A0A0F7K241</accession>
<keyword evidence="5" id="KW-1185">Reference proteome</keyword>
<dbReference type="GO" id="GO:0030428">
    <property type="term" value="C:cell septum"/>
    <property type="evidence" value="ECO:0007669"/>
    <property type="project" value="TreeGrafter"/>
</dbReference>
<dbReference type="Gene3D" id="3.30.70.1070">
    <property type="entry name" value="Sporulation related repeat"/>
    <property type="match status" value="1"/>
</dbReference>
<dbReference type="PANTHER" id="PTHR38687:SF1">
    <property type="entry name" value="CELL DIVISION PROTEIN DEDD"/>
    <property type="match status" value="1"/>
</dbReference>
<proteinExistence type="predicted"/>
<evidence type="ECO:0000256" key="2">
    <source>
        <dbReference type="SAM" id="Phobius"/>
    </source>
</evidence>
<reference evidence="4 5" key="1">
    <citation type="journal article" date="2015" name="Genome Announc.">
        <title>Complete Genome Sequence of Sedimenticola thiotaurini Strain SIP-G1, a Polyphosphate- and Polyhydroxyalkanoate-Accumulating Sulfur-Oxidizing Gammaproteobacterium Isolated from Salt Marsh Sediments.</title>
        <authorList>
            <person name="Flood B.E."/>
            <person name="Jones D.S."/>
            <person name="Bailey J.V."/>
        </authorList>
    </citation>
    <scope>NUCLEOTIDE SEQUENCE [LARGE SCALE GENOMIC DNA]</scope>
    <source>
        <strain evidence="4 5">SIP-G1</strain>
    </source>
</reference>
<name>A0A0F7K241_9GAMM</name>
<dbReference type="GO" id="GO:0032506">
    <property type="term" value="P:cytokinetic process"/>
    <property type="evidence" value="ECO:0007669"/>
    <property type="project" value="TreeGrafter"/>
</dbReference>
<dbReference type="InterPro" id="IPR007730">
    <property type="entry name" value="SPOR-like_dom"/>
</dbReference>
<feature type="compositionally biased region" description="Low complexity" evidence="1">
    <location>
        <begin position="112"/>
        <end position="123"/>
    </location>
</feature>
<feature type="transmembrane region" description="Helical" evidence="2">
    <location>
        <begin position="21"/>
        <end position="44"/>
    </location>
</feature>
<gene>
    <name evidence="4" type="ORF">AAY24_13740</name>
</gene>
<evidence type="ECO:0000313" key="5">
    <source>
        <dbReference type="Proteomes" id="UP000034410"/>
    </source>
</evidence>
<dbReference type="PROSITE" id="PS51724">
    <property type="entry name" value="SPOR"/>
    <property type="match status" value="1"/>
</dbReference>
<dbReference type="RefSeq" id="WP_046860179.1">
    <property type="nucleotide sequence ID" value="NZ_CP011412.1"/>
</dbReference>
<evidence type="ECO:0000313" key="4">
    <source>
        <dbReference type="EMBL" id="AKH21250.1"/>
    </source>
</evidence>
<dbReference type="SUPFAM" id="SSF110997">
    <property type="entry name" value="Sporulation related repeat"/>
    <property type="match status" value="1"/>
</dbReference>
<dbReference type="OrthoDB" id="8558195at2"/>
<keyword evidence="2" id="KW-1133">Transmembrane helix</keyword>
<dbReference type="GO" id="GO:0032153">
    <property type="term" value="C:cell division site"/>
    <property type="evidence" value="ECO:0007669"/>
    <property type="project" value="TreeGrafter"/>
</dbReference>
<feature type="compositionally biased region" description="Basic and acidic residues" evidence="1">
    <location>
        <begin position="64"/>
        <end position="80"/>
    </location>
</feature>
<evidence type="ECO:0000259" key="3">
    <source>
        <dbReference type="PROSITE" id="PS51724"/>
    </source>
</evidence>
<dbReference type="AlphaFoldDB" id="A0A0F7K241"/>
<protein>
    <recommendedName>
        <fullName evidence="3">SPOR domain-containing protein</fullName>
    </recommendedName>
</protein>
<dbReference type="PANTHER" id="PTHR38687">
    <property type="entry name" value="CELL DIVISION PROTEIN DEDD-RELATED"/>
    <property type="match status" value="1"/>
</dbReference>
<evidence type="ECO:0000256" key="1">
    <source>
        <dbReference type="SAM" id="MobiDB-lite"/>
    </source>
</evidence>
<keyword evidence="2" id="KW-0472">Membrane</keyword>
<sequence length="212" mass="23327">MPRDYKSRATPARKSKKKPQSGWKWFAAGLLVGLFVTLLVWLALTPEGPQRPTPAVVERSYTPPREEAARPEPEPVEKKTAAAPKPRFDFYTILPEMEVVVPDPEPEPDKQAAATPATDGAAPVVSATARTPAPSAYYMLQMGSFRKFADADKLKASLALVGIEAEIQKFTLDGGEVFHRVRSGPYTSNQVNTLRTRLAQNNINSLVIKLKK</sequence>
<dbReference type="KEGG" id="seds:AAY24_13740"/>
<feature type="domain" description="SPOR" evidence="3">
    <location>
        <begin position="132"/>
        <end position="212"/>
    </location>
</feature>
<dbReference type="InterPro" id="IPR036680">
    <property type="entry name" value="SPOR-like_sf"/>
</dbReference>
<dbReference type="EMBL" id="CP011412">
    <property type="protein sequence ID" value="AKH21250.1"/>
    <property type="molecule type" value="Genomic_DNA"/>
</dbReference>
<dbReference type="InterPro" id="IPR052521">
    <property type="entry name" value="Cell_div_SPOR-domain"/>
</dbReference>